<dbReference type="PaxDb" id="523841-HFX_2998"/>
<gene>
    <name evidence="2" type="ordered locus">HFX_2998</name>
    <name evidence="3" type="ORF">BM92_09475</name>
    <name evidence="4" type="ORF">C439_10555</name>
    <name evidence="5" type="ORF">E6P09_02925</name>
</gene>
<evidence type="ECO:0000313" key="7">
    <source>
        <dbReference type="Proteomes" id="UP000011603"/>
    </source>
</evidence>
<proteinExistence type="predicted"/>
<dbReference type="EMBL" id="CP007551">
    <property type="protein sequence ID" value="AHZ22854.1"/>
    <property type="molecule type" value="Genomic_DNA"/>
</dbReference>
<evidence type="ECO:0000313" key="2">
    <source>
        <dbReference type="EMBL" id="AFK20662.1"/>
    </source>
</evidence>
<accession>I3R8V2</accession>
<dbReference type="EMBL" id="AOLO01000007">
    <property type="protein sequence ID" value="EMA03018.1"/>
    <property type="molecule type" value="Genomic_DNA"/>
</dbReference>
<evidence type="ECO:0000313" key="3">
    <source>
        <dbReference type="EMBL" id="AHZ22854.1"/>
    </source>
</evidence>
<dbReference type="AlphaFoldDB" id="I3R8V2"/>
<organism evidence="2 6">
    <name type="scientific">Haloferax mediterranei (strain ATCC 33500 / DSM 1411 / JCM 8866 / NBRC 14739 / NCIMB 2177 / R-4)</name>
    <name type="common">Halobacterium mediterranei</name>
    <dbReference type="NCBI Taxonomy" id="523841"/>
    <lineage>
        <taxon>Archaea</taxon>
        <taxon>Methanobacteriati</taxon>
        <taxon>Methanobacteriota</taxon>
        <taxon>Stenosarchaea group</taxon>
        <taxon>Halobacteria</taxon>
        <taxon>Halobacteriales</taxon>
        <taxon>Haloferacaceae</taxon>
        <taxon>Haloferax</taxon>
    </lineage>
</organism>
<sequence>MRLFAELEPATYENIQKLVQDGRYDSVDQFLRVAAQNQLAVERSQGESQESKVSSNSTASGGRHWRYKAPEEIPTGPPFGEHRDEILLFSQYYRFFPLKCALYKLAELTTETGGAVSLNEARNYVAEGVWPIREAIVDWEERNDIKKQNRKSTGFPKDKDQSMKRYLDHYVGKVKTQKGQPSGFSHDLGYVSFQEDNMDWEIELTLTGARFVQIGNPLLANGPEAPTLNEEEQSFIVTTIRTELDEEYRFVKYVYNVLNEGEGSYSNHLDQFRDFLEGSPAVGNNPSDNSVRSTAGGAISRMVELGILERGKRRGWYNTKRHPDEYESVSVNM</sequence>
<evidence type="ECO:0000313" key="5">
    <source>
        <dbReference type="EMBL" id="QCQ74278.1"/>
    </source>
</evidence>
<evidence type="ECO:0000313" key="4">
    <source>
        <dbReference type="EMBL" id="EMA03018.1"/>
    </source>
</evidence>
<dbReference type="OrthoDB" id="275223at2157"/>
<dbReference type="HOGENOM" id="CLU_812829_0_0_2"/>
<reference evidence="3 8" key="4">
    <citation type="submission" date="2014-04" db="EMBL/GenBank/DDBJ databases">
        <title>Transcriptional profiles of Haloferax mediterranei on the basis of nitrogen availability.</title>
        <authorList>
            <person name="Bautista V."/>
        </authorList>
    </citation>
    <scope>NUCLEOTIDE SEQUENCE [LARGE SCALE GENOMIC DNA]</scope>
    <source>
        <strain evidence="3">ATCC 33500</strain>
        <strain evidence="8">ATCC 33500 / DSM 1411 / JCM 8866 / NBRC 14739 / NCIMB 2177 / R-4</strain>
    </source>
</reference>
<dbReference type="Proteomes" id="UP000011603">
    <property type="component" value="Unassembled WGS sequence"/>
</dbReference>
<dbReference type="EMBL" id="CP039139">
    <property type="protein sequence ID" value="QCQ74278.1"/>
    <property type="molecule type" value="Genomic_DNA"/>
</dbReference>
<dbReference type="KEGG" id="hme:HFX_2998"/>
<feature type="region of interest" description="Disordered" evidence="1">
    <location>
        <begin position="42"/>
        <end position="76"/>
    </location>
</feature>
<dbReference type="EMBL" id="CP001868">
    <property type="protein sequence ID" value="AFK20662.1"/>
    <property type="molecule type" value="Genomic_DNA"/>
</dbReference>
<keyword evidence="7" id="KW-1185">Reference proteome</keyword>
<evidence type="ECO:0000313" key="6">
    <source>
        <dbReference type="Proteomes" id="UP000006469"/>
    </source>
</evidence>
<dbReference type="Proteomes" id="UP000299011">
    <property type="component" value="Chromosome"/>
</dbReference>
<evidence type="ECO:0000256" key="1">
    <source>
        <dbReference type="SAM" id="MobiDB-lite"/>
    </source>
</evidence>
<dbReference type="RefSeq" id="WP_004058915.1">
    <property type="nucleotide sequence ID" value="NC_017941.2"/>
</dbReference>
<reference evidence="2" key="1">
    <citation type="journal article" date="2012" name="Appl. Environ. Microbiol.">
        <title>Identification of the haloarchaeal phasin (PhaP) that functions in polyhydroxyalkanoate accumulation and granule formation in Haloferax mediterranei.</title>
        <authorList>
            <person name="Cai S."/>
            <person name="Cai L."/>
            <person name="Liu H."/>
            <person name="Liu X."/>
            <person name="Han J."/>
            <person name="Zhou J."/>
            <person name="Xiang H."/>
        </authorList>
    </citation>
    <scope>NUCLEOTIDE SEQUENCE</scope>
    <source>
        <strain evidence="2">CGMCC 1.2087</strain>
    </source>
</reference>
<reference evidence="5 9" key="6">
    <citation type="submission" date="2019-04" db="EMBL/GenBank/DDBJ databases">
        <title>Methylomes of two halophilic Archaea, Haloarcula marismortui and Haloferax mediterranei.</title>
        <authorList>
            <person name="DasSarma S."/>
            <person name="DasSarma P."/>
            <person name="DasSarma S."/>
            <person name="Fomenkov A."/>
            <person name="Vincze T."/>
            <person name="Anton B.P."/>
            <person name="Roberts R.J."/>
        </authorList>
    </citation>
    <scope>NUCLEOTIDE SEQUENCE [LARGE SCALE GENOMIC DNA]</scope>
    <source>
        <strain evidence="5">ATCC 33500</strain>
        <strain evidence="9">ATCC 33500 / DSM 1411 / JCM 8866 / NBRC 14739 / NCIMB 2177 / R-4</strain>
    </source>
</reference>
<dbReference type="Proteomes" id="UP000006469">
    <property type="component" value="Chromosome"/>
</dbReference>
<dbReference type="PATRIC" id="fig|523841.21.peg.2140"/>
<evidence type="ECO:0000313" key="9">
    <source>
        <dbReference type="Proteomes" id="UP000299011"/>
    </source>
</evidence>
<dbReference type="GeneID" id="40155336"/>
<dbReference type="eggNOG" id="arCOG01011">
    <property type="taxonomic scope" value="Archaea"/>
</dbReference>
<reference evidence="4 7" key="3">
    <citation type="journal article" date="2014" name="PLoS Genet.">
        <title>Phylogenetically driven sequencing of extremely halophilic archaea reveals strategies for static and dynamic osmo-response.</title>
        <authorList>
            <person name="Becker E.A."/>
            <person name="Seitzer P.M."/>
            <person name="Tritt A."/>
            <person name="Larsen D."/>
            <person name="Krusor M."/>
            <person name="Yao A.I."/>
            <person name="Wu D."/>
            <person name="Madern D."/>
            <person name="Eisen J.A."/>
            <person name="Darling A.E."/>
            <person name="Facciotti M.T."/>
        </authorList>
    </citation>
    <scope>NUCLEOTIDE SEQUENCE [LARGE SCALE GENOMIC DNA]</scope>
    <source>
        <strain evidence="4">ATCC 33500</strain>
        <strain evidence="7">ATCC 33500 / DSM 1411 / JCM 8866 / NBRC 14739 / NCIMB 2177 / R-4</strain>
    </source>
</reference>
<dbReference type="STRING" id="523841.HFX_2998"/>
<evidence type="ECO:0000313" key="8">
    <source>
        <dbReference type="Proteomes" id="UP000027075"/>
    </source>
</evidence>
<name>I3R8V2_HALMT</name>
<dbReference type="Proteomes" id="UP000027075">
    <property type="component" value="Chromosome"/>
</dbReference>
<reference evidence="2 6" key="2">
    <citation type="journal article" date="2012" name="J. Bacteriol.">
        <title>Complete genome sequence of the metabolically versatile halophilic archaeon Haloferax mediterranei, a poly(3-hydroxybutyrate-co-3-hydroxyvalerate) producer.</title>
        <authorList>
            <person name="Han J."/>
            <person name="Zhang F."/>
            <person name="Hou J."/>
            <person name="Liu X."/>
            <person name="Li M."/>
            <person name="Liu H."/>
            <person name="Cai L."/>
            <person name="Zhang B."/>
            <person name="Chen Y."/>
            <person name="Zhou J."/>
            <person name="Hu S."/>
            <person name="Xiang H."/>
        </authorList>
    </citation>
    <scope>NUCLEOTIDE SEQUENCE [LARGE SCALE GENOMIC DNA]</scope>
    <source>
        <strain evidence="6">ATCC 33500 / DSM 1411 / JCM 8866 / NBRC 14739 / NCIMB 2177 / R-4</strain>
        <strain evidence="2">CGMCC 1.2087</strain>
    </source>
</reference>
<feature type="compositionally biased region" description="Polar residues" evidence="1">
    <location>
        <begin position="46"/>
        <end position="60"/>
    </location>
</feature>
<protein>
    <submittedName>
        <fullName evidence="2">Uncharacterized protein</fullName>
    </submittedName>
</protein>
<reference evidence="2" key="5">
    <citation type="submission" date="2014-05" db="EMBL/GenBank/DDBJ databases">
        <authorList>
            <person name="Wang L."/>
            <person name="Yang H."/>
            <person name="Xiang H."/>
        </authorList>
    </citation>
    <scope>NUCLEOTIDE SEQUENCE</scope>
    <source>
        <strain evidence="2">CGMCC 1.2087</strain>
    </source>
</reference>